<feature type="transmembrane region" description="Helical" evidence="1">
    <location>
        <begin position="79"/>
        <end position="98"/>
    </location>
</feature>
<feature type="compositionally biased region" description="Basic residues" evidence="2">
    <location>
        <begin position="487"/>
        <end position="504"/>
    </location>
</feature>
<gene>
    <name evidence="4" type="ORF">DFQ27_004567</name>
</gene>
<dbReference type="InterPro" id="IPR040115">
    <property type="entry name" value="Lnp"/>
</dbReference>
<evidence type="ECO:0000256" key="2">
    <source>
        <dbReference type="SAM" id="MobiDB-lite"/>
    </source>
</evidence>
<evidence type="ECO:0000313" key="4">
    <source>
        <dbReference type="EMBL" id="KAG0269171.1"/>
    </source>
</evidence>
<dbReference type="GO" id="GO:0098826">
    <property type="term" value="C:endoplasmic reticulum tubular network membrane"/>
    <property type="evidence" value="ECO:0007669"/>
    <property type="project" value="UniProtKB-UniRule"/>
</dbReference>
<organism evidence="4 5">
    <name type="scientific">Actinomortierella ambigua</name>
    <dbReference type="NCBI Taxonomy" id="1343610"/>
    <lineage>
        <taxon>Eukaryota</taxon>
        <taxon>Fungi</taxon>
        <taxon>Fungi incertae sedis</taxon>
        <taxon>Mucoromycota</taxon>
        <taxon>Mortierellomycotina</taxon>
        <taxon>Mortierellomycetes</taxon>
        <taxon>Mortierellales</taxon>
        <taxon>Mortierellaceae</taxon>
        <taxon>Actinomortierella</taxon>
    </lineage>
</organism>
<comment type="similarity">
    <text evidence="1">Belongs to the lunapark family.</text>
</comment>
<dbReference type="PANTHER" id="PTHR22166">
    <property type="entry name" value="ENDOPLASMIC RETICULUM JUNCTION FORMATION PROTEIN LUNAPARK"/>
    <property type="match status" value="1"/>
</dbReference>
<feature type="compositionally biased region" description="Low complexity" evidence="2">
    <location>
        <begin position="197"/>
        <end position="212"/>
    </location>
</feature>
<protein>
    <recommendedName>
        <fullName evidence="1">Endoplasmic reticulum junction formation protein lunapark</fullName>
    </recommendedName>
</protein>
<dbReference type="GO" id="GO:0008270">
    <property type="term" value="F:zinc ion binding"/>
    <property type="evidence" value="ECO:0007669"/>
    <property type="project" value="UniProtKB-KW"/>
</dbReference>
<comment type="domain">
    <text evidence="1">The C4-type zinc finger motif is necessary both for its ER three-way tubular junction localization and formation.</text>
</comment>
<dbReference type="EMBL" id="JAAAJB010000032">
    <property type="protein sequence ID" value="KAG0269171.1"/>
    <property type="molecule type" value="Genomic_DNA"/>
</dbReference>
<dbReference type="AlphaFoldDB" id="A0A9P6QMK2"/>
<keyword evidence="1" id="KW-0812">Transmembrane</keyword>
<dbReference type="GO" id="GO:1903373">
    <property type="term" value="P:positive regulation of endoplasmic reticulum tubular network organization"/>
    <property type="evidence" value="ECO:0007669"/>
    <property type="project" value="UniProtKB-UniRule"/>
</dbReference>
<proteinExistence type="inferred from homology"/>
<evidence type="ECO:0000256" key="1">
    <source>
        <dbReference type="RuleBase" id="RU367073"/>
    </source>
</evidence>
<evidence type="ECO:0000259" key="3">
    <source>
        <dbReference type="Pfam" id="PF10058"/>
    </source>
</evidence>
<keyword evidence="1" id="KW-0479">Metal-binding</keyword>
<comment type="caution">
    <text evidence="4">The sequence shown here is derived from an EMBL/GenBank/DDBJ whole genome shotgun (WGS) entry which is preliminary data.</text>
</comment>
<dbReference type="Proteomes" id="UP000807716">
    <property type="component" value="Unassembled WGS sequence"/>
</dbReference>
<keyword evidence="5" id="KW-1185">Reference proteome</keyword>
<evidence type="ECO:0000313" key="5">
    <source>
        <dbReference type="Proteomes" id="UP000807716"/>
    </source>
</evidence>
<dbReference type="PANTHER" id="PTHR22166:SF12">
    <property type="entry name" value="ENDOPLASMIC RETICULUM JUNCTION FORMATION PROTEIN LUNAPARK"/>
    <property type="match status" value="1"/>
</dbReference>
<accession>A0A9P6QMK2</accession>
<feature type="compositionally biased region" description="Basic and acidic residues" evidence="2">
    <location>
        <begin position="373"/>
        <end position="397"/>
    </location>
</feature>
<keyword evidence="1" id="KW-1133">Transmembrane helix</keyword>
<feature type="region of interest" description="Disordered" evidence="2">
    <location>
        <begin position="144"/>
        <end position="249"/>
    </location>
</feature>
<sequence length="504" mass="55946">MGSIFSRFRQKDESDYEKILSDLDTNIRKAELRLAAIRLREKRVLGFWLVYSVLAWFAYLGVFFLYLHDQYHELSEWGLFAAPLVLGPVVIYLGRHVITVWYKRKKTNEENQLNLLRDSQRMKVEELKKKTAYYTTKTLLERYDPTVRSSSSSSLRGPDGKAGHLNGQPGHSGGMMDPGLRHRGGQPGMPGNRMGAPSGPQQKQQQPPMGMSTGMQARPGQPGPGQPMHNGQPGHMQPPQLMAPQQGGGPPRMPYAPMPPQKHWYDKIVDVIVGDEGPDTKYALICGQCFTHNGLALPNEIDDVQYYCPNCNFFNPSRKRTRMAKLGASLQTPEQTLLQAQGQPLPPSRDVSPAPGGFGGHPRQARQPRRGSRTLEEIDQDVRQSIRESHERRAARESDDDERPMHHRHEAGAPSSSSPSPPPPPVTHLRDSDFKSNWNDDDLPDAVSAADTDELDGAEGESDDGETEGYRVDGQKPVAETSPVTRGRGRRSAAAAGKKKSKNA</sequence>
<comment type="subcellular location">
    <subcellularLocation>
        <location evidence="1">Endoplasmic reticulum membrane</location>
        <topology evidence="1">Multi-pass membrane protein</topology>
    </subcellularLocation>
</comment>
<keyword evidence="1" id="KW-0862">Zinc</keyword>
<name>A0A9P6QMK2_9FUNG</name>
<feature type="compositionally biased region" description="Basic residues" evidence="2">
    <location>
        <begin position="363"/>
        <end position="372"/>
    </location>
</feature>
<dbReference type="InterPro" id="IPR019273">
    <property type="entry name" value="Lunapark_Znf"/>
</dbReference>
<feature type="domain" description="Lunapark zinc ribbon" evidence="3">
    <location>
        <begin position="264"/>
        <end position="315"/>
    </location>
</feature>
<keyword evidence="1" id="KW-0863">Zinc-finger</keyword>
<reference evidence="4" key="1">
    <citation type="journal article" date="2020" name="Fungal Divers.">
        <title>Resolving the Mortierellaceae phylogeny through synthesis of multi-gene phylogenetics and phylogenomics.</title>
        <authorList>
            <person name="Vandepol N."/>
            <person name="Liber J."/>
            <person name="Desiro A."/>
            <person name="Na H."/>
            <person name="Kennedy M."/>
            <person name="Barry K."/>
            <person name="Grigoriev I.V."/>
            <person name="Miller A.N."/>
            <person name="O'Donnell K."/>
            <person name="Stajich J.E."/>
            <person name="Bonito G."/>
        </authorList>
    </citation>
    <scope>NUCLEOTIDE SEQUENCE</scope>
    <source>
        <strain evidence="4">BC1065</strain>
    </source>
</reference>
<feature type="transmembrane region" description="Helical" evidence="1">
    <location>
        <begin position="45"/>
        <end position="67"/>
    </location>
</feature>
<dbReference type="GO" id="GO:0071788">
    <property type="term" value="P:endoplasmic reticulum tubular network maintenance"/>
    <property type="evidence" value="ECO:0007669"/>
    <property type="project" value="UniProtKB-UniRule"/>
</dbReference>
<keyword evidence="1" id="KW-0256">Endoplasmic reticulum</keyword>
<feature type="compositionally biased region" description="Acidic residues" evidence="2">
    <location>
        <begin position="451"/>
        <end position="467"/>
    </location>
</feature>
<dbReference type="Pfam" id="PF10058">
    <property type="entry name" value="Zn_ribbon_10"/>
    <property type="match status" value="1"/>
</dbReference>
<dbReference type="OrthoDB" id="1725934at2759"/>
<keyword evidence="1" id="KW-0472">Membrane</keyword>
<comment type="function">
    <text evidence="1">Plays a role in determining ER morphology.</text>
</comment>
<feature type="region of interest" description="Disordered" evidence="2">
    <location>
        <begin position="340"/>
        <end position="504"/>
    </location>
</feature>